<evidence type="ECO:0000259" key="5">
    <source>
        <dbReference type="Pfam" id="PF07992"/>
    </source>
</evidence>
<reference evidence="6 7" key="1">
    <citation type="journal article" date="2023" name="IMA Fungus">
        <title>Comparative genomic study of the Penicillium genus elucidates a diverse pangenome and 15 lateral gene transfer events.</title>
        <authorList>
            <person name="Petersen C."/>
            <person name="Sorensen T."/>
            <person name="Nielsen M.R."/>
            <person name="Sondergaard T.E."/>
            <person name="Sorensen J.L."/>
            <person name="Fitzpatrick D.A."/>
            <person name="Frisvad J.C."/>
            <person name="Nielsen K.L."/>
        </authorList>
    </citation>
    <scope>NUCLEOTIDE SEQUENCE [LARGE SCALE GENOMIC DNA]</scope>
    <source>
        <strain evidence="6 7">IBT 35679</strain>
    </source>
</reference>
<dbReference type="InterPro" id="IPR050097">
    <property type="entry name" value="Ferredoxin-NADP_redctase_2"/>
</dbReference>
<comment type="caution">
    <text evidence="6">The sequence shown here is derived from an EMBL/GenBank/DDBJ whole genome shotgun (WGS) entry which is preliminary data.</text>
</comment>
<proteinExistence type="inferred from homology"/>
<evidence type="ECO:0000256" key="4">
    <source>
        <dbReference type="SAM" id="SignalP"/>
    </source>
</evidence>
<protein>
    <recommendedName>
        <fullName evidence="5">FAD/NAD(P)-binding domain-containing protein</fullName>
    </recommendedName>
</protein>
<evidence type="ECO:0000313" key="7">
    <source>
        <dbReference type="Proteomes" id="UP001220324"/>
    </source>
</evidence>
<comment type="similarity">
    <text evidence="1">Belongs to the class-II pyridine nucleotide-disulfide oxidoreductase family.</text>
</comment>
<dbReference type="Proteomes" id="UP001220324">
    <property type="component" value="Unassembled WGS sequence"/>
</dbReference>
<keyword evidence="7" id="KW-1185">Reference proteome</keyword>
<keyword evidence="2" id="KW-0285">Flavoprotein</keyword>
<dbReference type="GO" id="GO:0097237">
    <property type="term" value="P:cellular response to toxic substance"/>
    <property type="evidence" value="ECO:0007669"/>
    <property type="project" value="UniProtKB-ARBA"/>
</dbReference>
<feature type="domain" description="FAD/NAD(P)-binding" evidence="5">
    <location>
        <begin position="29"/>
        <end position="335"/>
    </location>
</feature>
<feature type="chain" id="PRO_5042108234" description="FAD/NAD(P)-binding domain-containing protein" evidence="4">
    <location>
        <begin position="22"/>
        <end position="390"/>
    </location>
</feature>
<dbReference type="PRINTS" id="PR00368">
    <property type="entry name" value="FADPNR"/>
</dbReference>
<dbReference type="InterPro" id="IPR023753">
    <property type="entry name" value="FAD/NAD-binding_dom"/>
</dbReference>
<evidence type="ECO:0000313" key="6">
    <source>
        <dbReference type="EMBL" id="KAJ5532983.1"/>
    </source>
</evidence>
<evidence type="ECO:0000256" key="3">
    <source>
        <dbReference type="ARBA" id="ARBA00023002"/>
    </source>
</evidence>
<dbReference type="PRINTS" id="PR00469">
    <property type="entry name" value="PNDRDTASEII"/>
</dbReference>
<dbReference type="Gene3D" id="3.50.50.60">
    <property type="entry name" value="FAD/NAD(P)-binding domain"/>
    <property type="match status" value="2"/>
</dbReference>
<dbReference type="SUPFAM" id="SSF51905">
    <property type="entry name" value="FAD/NAD(P)-binding domain"/>
    <property type="match status" value="1"/>
</dbReference>
<dbReference type="EMBL" id="JAQIZZ010000007">
    <property type="protein sequence ID" value="KAJ5532983.1"/>
    <property type="molecule type" value="Genomic_DNA"/>
</dbReference>
<dbReference type="AlphaFoldDB" id="A0AAD6GDI2"/>
<keyword evidence="3" id="KW-0560">Oxidoreductase</keyword>
<dbReference type="Pfam" id="PF07992">
    <property type="entry name" value="Pyr_redox_2"/>
    <property type="match status" value="1"/>
</dbReference>
<evidence type="ECO:0000256" key="2">
    <source>
        <dbReference type="ARBA" id="ARBA00022630"/>
    </source>
</evidence>
<dbReference type="GO" id="GO:0016491">
    <property type="term" value="F:oxidoreductase activity"/>
    <property type="evidence" value="ECO:0007669"/>
    <property type="project" value="UniProtKB-KW"/>
</dbReference>
<evidence type="ECO:0000256" key="1">
    <source>
        <dbReference type="ARBA" id="ARBA00009333"/>
    </source>
</evidence>
<accession>A0AAD6GDI2</accession>
<sequence length="390" mass="42506">MTWKIATLLSAVLSLGSFTAAESIPKTDYDVIVVGGGPAGLSALSGVSRVRRTALLFDNQEYRNAPTRAMHDVIGNDGTPPATFRGLAREQISRYPTAHFKNSTVLSIVPYGNSSVSAFNVTDDTGKSYTSRKLVLGTGVSDVLPDIPGVDEAWGKGLFWCPWCDGYEHRDQPFGILGNIADVLGSVLETNTLYSDIIAFVNGTDTPAGEVAATGQHDGWKEQLEAWNVKIDNRTITRIERTQDGETHQNKTTDQQFDKFLIHFTEGEPVERGAFIINAPTVQHSTLPAQMGLNITNEKIDVVTSSMRTSMAGVWGVGDANSDASTNVPHAMFSGKKAAVYLHVEMSKEDSQSKVSKRSGLSQRELMKEAIRAIGSNLEPQWEQVEKREV</sequence>
<gene>
    <name evidence="6" type="ORF">N7494_009535</name>
</gene>
<dbReference type="PANTHER" id="PTHR48105">
    <property type="entry name" value="THIOREDOXIN REDUCTASE 1-RELATED-RELATED"/>
    <property type="match status" value="1"/>
</dbReference>
<name>A0AAD6GDI2_9EURO</name>
<keyword evidence="4" id="KW-0732">Signal</keyword>
<feature type="signal peptide" evidence="4">
    <location>
        <begin position="1"/>
        <end position="21"/>
    </location>
</feature>
<organism evidence="6 7">
    <name type="scientific">Penicillium frequentans</name>
    <dbReference type="NCBI Taxonomy" id="3151616"/>
    <lineage>
        <taxon>Eukaryota</taxon>
        <taxon>Fungi</taxon>
        <taxon>Dikarya</taxon>
        <taxon>Ascomycota</taxon>
        <taxon>Pezizomycotina</taxon>
        <taxon>Eurotiomycetes</taxon>
        <taxon>Eurotiomycetidae</taxon>
        <taxon>Eurotiales</taxon>
        <taxon>Aspergillaceae</taxon>
        <taxon>Penicillium</taxon>
    </lineage>
</organism>
<dbReference type="InterPro" id="IPR036188">
    <property type="entry name" value="FAD/NAD-bd_sf"/>
</dbReference>